<accession>A0ABX0JH61</accession>
<gene>
    <name evidence="2" type="ORF">G9U52_24750</name>
</gene>
<dbReference type="Proteomes" id="UP001165962">
    <property type="component" value="Unassembled WGS sequence"/>
</dbReference>
<feature type="domain" description="DUF1989" evidence="1">
    <location>
        <begin position="7"/>
        <end position="170"/>
    </location>
</feature>
<reference evidence="2" key="1">
    <citation type="submission" date="2020-03" db="EMBL/GenBank/DDBJ databases">
        <title>Draft sequencing of Paenibacilllus sp. S3N08.</title>
        <authorList>
            <person name="Kim D.-U."/>
        </authorList>
    </citation>
    <scope>NUCLEOTIDE SEQUENCE</scope>
    <source>
        <strain evidence="2">S3N08</strain>
    </source>
</reference>
<evidence type="ECO:0000313" key="2">
    <source>
        <dbReference type="EMBL" id="NHN33030.1"/>
    </source>
</evidence>
<dbReference type="PANTHER" id="PTHR31527:SF0">
    <property type="entry name" value="RE64534P"/>
    <property type="match status" value="1"/>
</dbReference>
<evidence type="ECO:0000313" key="3">
    <source>
        <dbReference type="Proteomes" id="UP001165962"/>
    </source>
</evidence>
<name>A0ABX0JH61_9BACL</name>
<protein>
    <submittedName>
        <fullName evidence="2">Urea carboxylase-associated family protein</fullName>
    </submittedName>
</protein>
<proteinExistence type="predicted"/>
<sequence length="196" mass="21917">MIKQQWIIPATQGLGFKLMKGQVVRVTDVEGEQVADFVAYRANNPSERLDPGVTMDALGTMSVKPGDIIYSNQYRPLLTLVSDTVGRHDWINPACRPEMYELLYHKHRHASCYDNLNQALAEFVIPSPDQHYPFNLFMNTVIHPSGQISIERPLSKAGDYVELRAEMDLVVAVSACPCEESACNGYNCTPIAVEVM</sequence>
<dbReference type="Pfam" id="PF09347">
    <property type="entry name" value="DUF1989"/>
    <property type="match status" value="1"/>
</dbReference>
<evidence type="ECO:0000259" key="1">
    <source>
        <dbReference type="Pfam" id="PF09347"/>
    </source>
</evidence>
<organism evidence="2 3">
    <name type="scientific">Paenibacillus agricola</name>
    <dbReference type="NCBI Taxonomy" id="2716264"/>
    <lineage>
        <taxon>Bacteria</taxon>
        <taxon>Bacillati</taxon>
        <taxon>Bacillota</taxon>
        <taxon>Bacilli</taxon>
        <taxon>Bacillales</taxon>
        <taxon>Paenibacillaceae</taxon>
        <taxon>Paenibacillus</taxon>
    </lineage>
</organism>
<dbReference type="EMBL" id="JAAOIW010000010">
    <property type="protein sequence ID" value="NHN33030.1"/>
    <property type="molecule type" value="Genomic_DNA"/>
</dbReference>
<dbReference type="PANTHER" id="PTHR31527">
    <property type="entry name" value="RE64534P"/>
    <property type="match status" value="1"/>
</dbReference>
<dbReference type="InterPro" id="IPR018959">
    <property type="entry name" value="DUF1989"/>
</dbReference>
<comment type="caution">
    <text evidence="2">The sequence shown here is derived from an EMBL/GenBank/DDBJ whole genome shotgun (WGS) entry which is preliminary data.</text>
</comment>
<keyword evidence="3" id="KW-1185">Reference proteome</keyword>